<comment type="caution">
    <text evidence="2">The sequence shown here is derived from an EMBL/GenBank/DDBJ whole genome shotgun (WGS) entry which is preliminary data.</text>
</comment>
<dbReference type="PROSITE" id="PS51301">
    <property type="entry name" value="KILA_N"/>
    <property type="match status" value="1"/>
</dbReference>
<reference evidence="2 3" key="1">
    <citation type="submission" date="2019-03" db="EMBL/GenBank/DDBJ databases">
        <title>Single cell metagenomics reveals metabolic interactions within the superorganism composed of flagellate Streblomastix strix and complex community of Bacteroidetes bacteria on its surface.</title>
        <authorList>
            <person name="Treitli S.C."/>
            <person name="Kolisko M."/>
            <person name="Husnik F."/>
            <person name="Keeling P."/>
            <person name="Hampl V."/>
        </authorList>
    </citation>
    <scope>NUCLEOTIDE SEQUENCE [LARGE SCALE GENOMIC DNA]</scope>
    <source>
        <strain evidence="2">ST1C</strain>
    </source>
</reference>
<evidence type="ECO:0000313" key="2">
    <source>
        <dbReference type="EMBL" id="KAA6390512.1"/>
    </source>
</evidence>
<dbReference type="EMBL" id="SNRW01003195">
    <property type="protein sequence ID" value="KAA6390512.1"/>
    <property type="molecule type" value="Genomic_DNA"/>
</dbReference>
<dbReference type="InterPro" id="IPR017880">
    <property type="entry name" value="KilA_N"/>
</dbReference>
<feature type="domain" description="KilA-N" evidence="1">
    <location>
        <begin position="1"/>
        <end position="80"/>
    </location>
</feature>
<accession>A0A5J4W752</accession>
<proteinExistence type="predicted"/>
<dbReference type="OrthoDB" id="10583236at2759"/>
<dbReference type="InterPro" id="IPR018004">
    <property type="entry name" value="KilA/APSES_HTH"/>
</dbReference>
<protein>
    <recommendedName>
        <fullName evidence="1">KilA-N domain-containing protein</fullName>
    </recommendedName>
</protein>
<sequence>MQSPVESNGQETFIKTSYNGIEITIRKSDLYVNASKLVISLRNNDKKYRGYWVHRKLVNYIAIWVSPKYASIVGNIMDKINETTIVEQEANKANDRMNCVQKVVDDVTDFLSARITK</sequence>
<dbReference type="Proteomes" id="UP000324800">
    <property type="component" value="Unassembled WGS sequence"/>
</dbReference>
<name>A0A5J4W752_9EUKA</name>
<evidence type="ECO:0000313" key="3">
    <source>
        <dbReference type="Proteomes" id="UP000324800"/>
    </source>
</evidence>
<dbReference type="AlphaFoldDB" id="A0A5J4W752"/>
<organism evidence="2 3">
    <name type="scientific">Streblomastix strix</name>
    <dbReference type="NCBI Taxonomy" id="222440"/>
    <lineage>
        <taxon>Eukaryota</taxon>
        <taxon>Metamonada</taxon>
        <taxon>Preaxostyla</taxon>
        <taxon>Oxymonadida</taxon>
        <taxon>Streblomastigidae</taxon>
        <taxon>Streblomastix</taxon>
    </lineage>
</organism>
<dbReference type="Pfam" id="PF04383">
    <property type="entry name" value="KilA-N"/>
    <property type="match status" value="1"/>
</dbReference>
<evidence type="ECO:0000259" key="1">
    <source>
        <dbReference type="PROSITE" id="PS51301"/>
    </source>
</evidence>
<gene>
    <name evidence="2" type="ORF">EZS28_013964</name>
</gene>